<dbReference type="AlphaFoldDB" id="A0A926HW43"/>
<protein>
    <submittedName>
        <fullName evidence="3">Uncharacterized protein</fullName>
    </submittedName>
</protein>
<accession>A0A926HW43</accession>
<keyword evidence="2" id="KW-0472">Membrane</keyword>
<dbReference type="Proteomes" id="UP000617951">
    <property type="component" value="Unassembled WGS sequence"/>
</dbReference>
<keyword evidence="2" id="KW-1133">Transmembrane helix</keyword>
<proteinExistence type="predicted"/>
<sequence>MKKKIAVDSKKFFSYILGKLLVVAVSIGLVIFAMFTALNSMDVFVMTKDAFAKRTSVILEPMDNDDTEMLDKLFTEDFLKETGLDTQKTNASYTIMNYDERTDISFAVIFPWQTSAEIQVTNIVQDIKSKVDTSSVLTFNPVTEFIESGVYKVQVVKGEDGSWKVNSMELIEKITPESVLPIPTPPPSSDVYDDEEIPETTVSPEPEDTSGGEEE</sequence>
<name>A0A926HW43_9FIRM</name>
<evidence type="ECO:0000256" key="1">
    <source>
        <dbReference type="SAM" id="MobiDB-lite"/>
    </source>
</evidence>
<comment type="caution">
    <text evidence="3">The sequence shown here is derived from an EMBL/GenBank/DDBJ whole genome shotgun (WGS) entry which is preliminary data.</text>
</comment>
<evidence type="ECO:0000313" key="3">
    <source>
        <dbReference type="EMBL" id="MBC8537963.1"/>
    </source>
</evidence>
<feature type="compositionally biased region" description="Acidic residues" evidence="1">
    <location>
        <begin position="205"/>
        <end position="215"/>
    </location>
</feature>
<reference evidence="3" key="1">
    <citation type="submission" date="2020-08" db="EMBL/GenBank/DDBJ databases">
        <title>Genome public.</title>
        <authorList>
            <person name="Liu C."/>
            <person name="Sun Q."/>
        </authorList>
    </citation>
    <scope>NUCLEOTIDE SEQUENCE</scope>
    <source>
        <strain evidence="3">NSJ-63</strain>
    </source>
</reference>
<evidence type="ECO:0000313" key="4">
    <source>
        <dbReference type="Proteomes" id="UP000617951"/>
    </source>
</evidence>
<organism evidence="3 4">
    <name type="scientific">Guopingia tenuis</name>
    <dbReference type="NCBI Taxonomy" id="2763656"/>
    <lineage>
        <taxon>Bacteria</taxon>
        <taxon>Bacillati</taxon>
        <taxon>Bacillota</taxon>
        <taxon>Clostridia</taxon>
        <taxon>Christensenellales</taxon>
        <taxon>Christensenellaceae</taxon>
        <taxon>Guopingia</taxon>
    </lineage>
</organism>
<keyword evidence="4" id="KW-1185">Reference proteome</keyword>
<gene>
    <name evidence="3" type="ORF">H8693_03305</name>
</gene>
<evidence type="ECO:0000256" key="2">
    <source>
        <dbReference type="SAM" id="Phobius"/>
    </source>
</evidence>
<feature type="transmembrane region" description="Helical" evidence="2">
    <location>
        <begin position="12"/>
        <end position="38"/>
    </location>
</feature>
<feature type="region of interest" description="Disordered" evidence="1">
    <location>
        <begin position="177"/>
        <end position="215"/>
    </location>
</feature>
<dbReference type="RefSeq" id="WP_249279777.1">
    <property type="nucleotide sequence ID" value="NZ_JACRSS010000001.1"/>
</dbReference>
<dbReference type="EMBL" id="JACRSS010000001">
    <property type="protein sequence ID" value="MBC8537963.1"/>
    <property type="molecule type" value="Genomic_DNA"/>
</dbReference>
<keyword evidence="2" id="KW-0812">Transmembrane</keyword>